<dbReference type="SUPFAM" id="SSF89447">
    <property type="entry name" value="AbrB/MazE/MraZ-like"/>
    <property type="match status" value="1"/>
</dbReference>
<proteinExistence type="predicted"/>
<reference evidence="1 2" key="1">
    <citation type="journal article" date="2012" name="J. Bacteriol.">
        <title>Complete Genome Sequence of the Beer Spoilage Organism Pediococcus claussenii ATCC BAA-344T.</title>
        <authorList>
            <person name="Pittet V."/>
            <person name="Abegunde T."/>
            <person name="Marfleet T."/>
            <person name="Haakensen M."/>
            <person name="Morrow K."/>
            <person name="Jayaprakash T."/>
            <person name="Schroeder K."/>
            <person name="Trost B."/>
            <person name="Byrns S."/>
            <person name="Bergsveinson J."/>
            <person name="Kusalik A."/>
            <person name="Ziola B."/>
        </authorList>
    </citation>
    <scope>NUCLEOTIDE SEQUENCE [LARGE SCALE GENOMIC DNA]</scope>
    <source>
        <strain evidence="1 2">ATCC BAA-344</strain>
    </source>
</reference>
<name>G8PBF3_PEDCP</name>
<evidence type="ECO:0000313" key="2">
    <source>
        <dbReference type="Proteomes" id="UP000005444"/>
    </source>
</evidence>
<dbReference type="EMBL" id="CP003137">
    <property type="protein sequence ID" value="AEV95942.1"/>
    <property type="molecule type" value="Genomic_DNA"/>
</dbReference>
<keyword evidence="2" id="KW-1185">Reference proteome</keyword>
<dbReference type="Gene3D" id="2.10.260.10">
    <property type="match status" value="1"/>
</dbReference>
<evidence type="ECO:0008006" key="3">
    <source>
        <dbReference type="Google" id="ProtNLM"/>
    </source>
</evidence>
<sequence length="82" mass="9022">MNITTGIKKIGDSQGVELSKEALESIGVTDFEHQTVDICVKNNRIIVSKHGKEDSRLMKNFGHLTDEPSIGEVDLSHDEDGN</sequence>
<evidence type="ECO:0000313" key="1">
    <source>
        <dbReference type="EMBL" id="AEV95942.1"/>
    </source>
</evidence>
<dbReference type="eggNOG" id="COG2336">
    <property type="taxonomic scope" value="Bacteria"/>
</dbReference>
<dbReference type="InterPro" id="IPR037914">
    <property type="entry name" value="SpoVT-AbrB_sf"/>
</dbReference>
<accession>G8PBF3</accession>
<organism evidence="1 2">
    <name type="scientific">Pediococcus claussenii (strain ATCC BAA-344 / DSM 14800 / JCM 18046 / KCTC 3811 / LMG 21948 / P06)</name>
    <dbReference type="NCBI Taxonomy" id="701521"/>
    <lineage>
        <taxon>Bacteria</taxon>
        <taxon>Bacillati</taxon>
        <taxon>Bacillota</taxon>
        <taxon>Bacilli</taxon>
        <taxon>Lactobacillales</taxon>
        <taxon>Lactobacillaceae</taxon>
        <taxon>Pediococcus</taxon>
    </lineage>
</organism>
<dbReference type="HOGENOM" id="CLU_150554_1_1_9"/>
<dbReference type="Proteomes" id="UP000005444">
    <property type="component" value="Chromosome"/>
</dbReference>
<dbReference type="RefSeq" id="WP_014216136.1">
    <property type="nucleotide sequence ID" value="NC_016605.1"/>
</dbReference>
<protein>
    <recommendedName>
        <fullName evidence="3">AbrB family transcriptional regulator</fullName>
    </recommendedName>
</protein>
<gene>
    <name evidence="1" type="ordered locus">PECL_1728</name>
</gene>
<dbReference type="KEGG" id="pce:PECL_1728"/>
<dbReference type="PATRIC" id="fig|701521.8.peg.1630"/>
<dbReference type="STRING" id="701521.PECL_1728"/>
<dbReference type="AlphaFoldDB" id="G8PBF3"/>